<dbReference type="Gene3D" id="1.50.10.10">
    <property type="match status" value="1"/>
</dbReference>
<sequence>MAPKTTSSIDRHARLVSAAQSYAWWLGTRSLWVRSLIKFSGWRLSRLGYRFLGRPSGALTWPLGLTFLCLNAARDQAKKECAWIEKCFQGLIDSQGQSTLAGVAIDRGGLGYAALRLFELTQNPRYLTYAKAQGEAFACLPGAQNGRIPYTVGKQWVLVDTVAFICPFLARLSRLTAVPGYAHIALRQLEALWQHGRADDTWVFHAFDATTLKTSGISGWGRGIGWLLIGMVDTVCELPEGEDKILWLARSQHLLEKLALCQREDGHWPWRLDLPAAPPDSSVTALIAYALARWQQANFAQAACQPQMLARARSAIDSVTDDKGLVGQCSGEAMGIGDYSTAFGSFMWAQAPAVAVDLIAGEGSSPV</sequence>
<dbReference type="InterPro" id="IPR012341">
    <property type="entry name" value="6hp_glycosidase-like_sf"/>
</dbReference>
<keyword evidence="3" id="KW-1185">Reference proteome</keyword>
<evidence type="ECO:0000313" key="3">
    <source>
        <dbReference type="Proteomes" id="UP000061603"/>
    </source>
</evidence>
<gene>
    <name evidence="2" type="ORF">PG1C_11045</name>
</gene>
<accession>A0A0C5JAK2</accession>
<evidence type="ECO:0008006" key="4">
    <source>
        <dbReference type="Google" id="ProtNLM"/>
    </source>
</evidence>
<dbReference type="SUPFAM" id="SSF48208">
    <property type="entry name" value="Six-hairpin glycosidases"/>
    <property type="match status" value="1"/>
</dbReference>
<dbReference type="PANTHER" id="PTHR33886:SF8">
    <property type="entry name" value="UNSATURATED RHAMNOGALACTURONAN HYDROLASE (EUROFUNG)"/>
    <property type="match status" value="1"/>
</dbReference>
<dbReference type="GO" id="GO:0005975">
    <property type="term" value="P:carbohydrate metabolic process"/>
    <property type="evidence" value="ECO:0007669"/>
    <property type="project" value="InterPro"/>
</dbReference>
<dbReference type="Proteomes" id="UP000061603">
    <property type="component" value="Chromosome"/>
</dbReference>
<dbReference type="InterPro" id="IPR052043">
    <property type="entry name" value="PolySaccharide_Degr_Enz"/>
</dbReference>
<dbReference type="Pfam" id="PF07470">
    <property type="entry name" value="Glyco_hydro_88"/>
    <property type="match status" value="1"/>
</dbReference>
<dbReference type="HOGENOM" id="CLU_705535_0_0_4"/>
<evidence type="ECO:0000313" key="2">
    <source>
        <dbReference type="EMBL" id="AJP48818.1"/>
    </source>
</evidence>
<evidence type="ECO:0000256" key="1">
    <source>
        <dbReference type="ARBA" id="ARBA00022801"/>
    </source>
</evidence>
<name>A0A0C5JAK2_9PROT</name>
<dbReference type="AlphaFoldDB" id="A0A0C5JAK2"/>
<dbReference type="KEGG" id="rbu:PG1C_11045"/>
<organism evidence="2 3">
    <name type="scientific">Rugosibacter aromaticivorans</name>
    <dbReference type="NCBI Taxonomy" id="1565605"/>
    <lineage>
        <taxon>Bacteria</taxon>
        <taxon>Pseudomonadati</taxon>
        <taxon>Pseudomonadota</taxon>
        <taxon>Betaproteobacteria</taxon>
        <taxon>Nitrosomonadales</taxon>
        <taxon>Sterolibacteriaceae</taxon>
        <taxon>Rugosibacter</taxon>
    </lineage>
</organism>
<dbReference type="GO" id="GO:0016787">
    <property type="term" value="F:hydrolase activity"/>
    <property type="evidence" value="ECO:0007669"/>
    <property type="project" value="UniProtKB-KW"/>
</dbReference>
<dbReference type="STRING" id="1565605.PG1C_11045"/>
<dbReference type="RefSeq" id="WP_202634858.1">
    <property type="nucleotide sequence ID" value="NZ_CP010554.1"/>
</dbReference>
<dbReference type="PANTHER" id="PTHR33886">
    <property type="entry name" value="UNSATURATED RHAMNOGALACTURONAN HYDROLASE (EUROFUNG)"/>
    <property type="match status" value="1"/>
</dbReference>
<keyword evidence="1" id="KW-0378">Hydrolase</keyword>
<dbReference type="InterPro" id="IPR010905">
    <property type="entry name" value="Glyco_hydro_88"/>
</dbReference>
<reference evidence="2 3" key="1">
    <citation type="journal article" date="2015" name="Genome Announc.">
        <title>Complete Genome Sequence of a Novel Bacterium within the Family Rhodocyclaceae That Degrades Polycyclic Aromatic Hydrocarbons.</title>
        <authorList>
            <person name="Singleton D.R."/>
            <person name="Dickey A.N."/>
            <person name="Scholl E.H."/>
            <person name="Wright F.A."/>
            <person name="Aitken M.D."/>
        </authorList>
    </citation>
    <scope>NUCLEOTIDE SEQUENCE [LARGE SCALE GENOMIC DNA]</scope>
    <source>
        <strain evidence="3">PG1-Ca6</strain>
    </source>
</reference>
<proteinExistence type="predicted"/>
<dbReference type="InterPro" id="IPR008928">
    <property type="entry name" value="6-hairpin_glycosidase_sf"/>
</dbReference>
<protein>
    <recommendedName>
        <fullName evidence="4">Glycosyl hydrolase</fullName>
    </recommendedName>
</protein>
<dbReference type="EMBL" id="CP010554">
    <property type="protein sequence ID" value="AJP48818.1"/>
    <property type="molecule type" value="Genomic_DNA"/>
</dbReference>